<evidence type="ECO:0000313" key="2">
    <source>
        <dbReference type="Proteomes" id="UP000182836"/>
    </source>
</evidence>
<proteinExistence type="predicted"/>
<protein>
    <submittedName>
        <fullName evidence="1">Uncharacterized protein</fullName>
    </submittedName>
</protein>
<reference evidence="1 2" key="1">
    <citation type="submission" date="2016-10" db="EMBL/GenBank/DDBJ databases">
        <authorList>
            <person name="de Groot N.N."/>
        </authorList>
    </citation>
    <scope>NUCLEOTIDE SEQUENCE [LARGE SCALE GENOMIC DNA]</scope>
    <source>
        <strain evidence="1 2">DSM 2895</strain>
    </source>
</reference>
<organism evidence="1 2">
    <name type="scientific">Aneurinibacillus migulanus</name>
    <name type="common">Bacillus migulanus</name>
    <dbReference type="NCBI Taxonomy" id="47500"/>
    <lineage>
        <taxon>Bacteria</taxon>
        <taxon>Bacillati</taxon>
        <taxon>Bacillota</taxon>
        <taxon>Bacilli</taxon>
        <taxon>Bacillales</taxon>
        <taxon>Paenibacillaceae</taxon>
        <taxon>Aneurinibacillus group</taxon>
        <taxon>Aneurinibacillus</taxon>
    </lineage>
</organism>
<dbReference type="AlphaFoldDB" id="A0A1G8N0G4"/>
<sequence length="171" mass="19045">MTYGSIISLHSKGVDYPVRPRVDSHHTVPQTGIGSSPARGSVVGRFLPPPSGTAKHLGRREEGDSCCPFSPGWGNCSGRETKHRWIEKNDAYGVRPLCFSHVERVTPRPCLSFPIASIYQYPGLQLCRWSLDALCEGRLLHKLGTDGSYARYQDMRYRSLLQLPSPNYVGL</sequence>
<accession>A0A1G8N0G4</accession>
<dbReference type="EMBL" id="FNED01000007">
    <property type="protein sequence ID" value="SDI73643.1"/>
    <property type="molecule type" value="Genomic_DNA"/>
</dbReference>
<evidence type="ECO:0000313" key="1">
    <source>
        <dbReference type="EMBL" id="SDI73643.1"/>
    </source>
</evidence>
<gene>
    <name evidence="1" type="ORF">SAMN04487909_10746</name>
</gene>
<name>A0A1G8N0G4_ANEMI</name>
<dbReference type="Proteomes" id="UP000182836">
    <property type="component" value="Unassembled WGS sequence"/>
</dbReference>